<dbReference type="InterPro" id="IPR036390">
    <property type="entry name" value="WH_DNA-bd_sf"/>
</dbReference>
<dbReference type="Proteomes" id="UP000244240">
    <property type="component" value="Unassembled WGS sequence"/>
</dbReference>
<gene>
    <name evidence="8" type="ORF">C8P63_104209</name>
</gene>
<evidence type="ECO:0000256" key="4">
    <source>
        <dbReference type="ARBA" id="ARBA00058938"/>
    </source>
</evidence>
<dbReference type="Gene3D" id="3.30.450.40">
    <property type="match status" value="1"/>
</dbReference>
<dbReference type="PANTHER" id="PTHR30136:SF35">
    <property type="entry name" value="HTH-TYPE TRANSCRIPTIONAL REGULATOR RV1719"/>
    <property type="match status" value="1"/>
</dbReference>
<dbReference type="PROSITE" id="PS51077">
    <property type="entry name" value="HTH_ICLR"/>
    <property type="match status" value="1"/>
</dbReference>
<keyword evidence="9" id="KW-1185">Reference proteome</keyword>
<dbReference type="InterPro" id="IPR029016">
    <property type="entry name" value="GAF-like_dom_sf"/>
</dbReference>
<evidence type="ECO:0000256" key="5">
    <source>
        <dbReference type="ARBA" id="ARBA00070406"/>
    </source>
</evidence>
<dbReference type="InterPro" id="IPR036388">
    <property type="entry name" value="WH-like_DNA-bd_sf"/>
</dbReference>
<evidence type="ECO:0000259" key="7">
    <source>
        <dbReference type="PROSITE" id="PS51078"/>
    </source>
</evidence>
<keyword evidence="1" id="KW-0805">Transcription regulation</keyword>
<reference evidence="8 9" key="1">
    <citation type="submission" date="2018-04" db="EMBL/GenBank/DDBJ databases">
        <title>Genomic Encyclopedia of Archaeal and Bacterial Type Strains, Phase II (KMG-II): from individual species to whole genera.</title>
        <authorList>
            <person name="Goeker M."/>
        </authorList>
    </citation>
    <scope>NUCLEOTIDE SEQUENCE [LARGE SCALE GENOMIC DNA]</scope>
    <source>
        <strain evidence="8 9">DSM 45787</strain>
    </source>
</reference>
<dbReference type="InterPro" id="IPR050707">
    <property type="entry name" value="HTH_MetabolicPath_Reg"/>
</dbReference>
<protein>
    <recommendedName>
        <fullName evidence="5">Glycerol operon regulatory protein</fullName>
    </recommendedName>
</protein>
<dbReference type="SUPFAM" id="SSF46785">
    <property type="entry name" value="Winged helix' DNA-binding domain"/>
    <property type="match status" value="1"/>
</dbReference>
<dbReference type="SUPFAM" id="SSF55781">
    <property type="entry name" value="GAF domain-like"/>
    <property type="match status" value="1"/>
</dbReference>
<evidence type="ECO:0000256" key="2">
    <source>
        <dbReference type="ARBA" id="ARBA00023125"/>
    </source>
</evidence>
<keyword evidence="3" id="KW-0804">Transcription</keyword>
<comment type="caution">
    <text evidence="8">The sequence shown here is derived from an EMBL/GenBank/DDBJ whole genome shotgun (WGS) entry which is preliminary data.</text>
</comment>
<evidence type="ECO:0000313" key="8">
    <source>
        <dbReference type="EMBL" id="PTX63362.1"/>
    </source>
</evidence>
<evidence type="ECO:0000259" key="6">
    <source>
        <dbReference type="PROSITE" id="PS51077"/>
    </source>
</evidence>
<dbReference type="Gene3D" id="1.10.10.10">
    <property type="entry name" value="Winged helix-like DNA-binding domain superfamily/Winged helix DNA-binding domain"/>
    <property type="match status" value="1"/>
</dbReference>
<dbReference type="PROSITE" id="PS51078">
    <property type="entry name" value="ICLR_ED"/>
    <property type="match status" value="1"/>
</dbReference>
<keyword evidence="2" id="KW-0238">DNA-binding</keyword>
<comment type="function">
    <text evidence="4">May be an activator protein for the gylABX operon.</text>
</comment>
<dbReference type="Pfam" id="PF09339">
    <property type="entry name" value="HTH_IclR"/>
    <property type="match status" value="1"/>
</dbReference>
<dbReference type="GO" id="GO:0003700">
    <property type="term" value="F:DNA-binding transcription factor activity"/>
    <property type="evidence" value="ECO:0007669"/>
    <property type="project" value="TreeGrafter"/>
</dbReference>
<sequence>MQEGKRFREVRLPSVGGFPPTEGSWNDPHDRVVNTLNGKSSEMKPAYGTAVLKAAAILQCLSGSDSPLGVSEISRKTGIGKSTVHKLLQTLIHVGYVEKTQRDARFRLGIGLIKMAHNSLSRMDIVQVSAPFLETLNEETGETVHLGVPDGHQVVYVNKLESRRAVRMYSRVGLTAPLYCTGLGKAILSCFSPEEFSRYLEETKLRSYTQNTLSSPSALTREMETIRKRGYVIDDGEHEEEVRCIAVPLEKGSRIFGAVSVSAPRYRMDDGVLLKYLPPLKICQKNILERL</sequence>
<dbReference type="AlphaFoldDB" id="A0A2T6C4Z5"/>
<proteinExistence type="predicted"/>
<dbReference type="InterPro" id="IPR005471">
    <property type="entry name" value="Tscrpt_reg_IclR_N"/>
</dbReference>
<dbReference type="Pfam" id="PF01614">
    <property type="entry name" value="IclR_C"/>
    <property type="match status" value="1"/>
</dbReference>
<evidence type="ECO:0000256" key="1">
    <source>
        <dbReference type="ARBA" id="ARBA00023015"/>
    </source>
</evidence>
<dbReference type="PANTHER" id="PTHR30136">
    <property type="entry name" value="HELIX-TURN-HELIX TRANSCRIPTIONAL REGULATOR, ICLR FAMILY"/>
    <property type="match status" value="1"/>
</dbReference>
<dbReference type="EMBL" id="QBKR01000004">
    <property type="protein sequence ID" value="PTX63362.1"/>
    <property type="molecule type" value="Genomic_DNA"/>
</dbReference>
<dbReference type="GO" id="GO:0045892">
    <property type="term" value="P:negative regulation of DNA-templated transcription"/>
    <property type="evidence" value="ECO:0007669"/>
    <property type="project" value="TreeGrafter"/>
</dbReference>
<evidence type="ECO:0000313" key="9">
    <source>
        <dbReference type="Proteomes" id="UP000244240"/>
    </source>
</evidence>
<accession>A0A2T6C4Z5</accession>
<name>A0A2T6C4Z5_9BACL</name>
<organism evidence="8 9">
    <name type="scientific">Melghirimyces profundicolus</name>
    <dbReference type="NCBI Taxonomy" id="1242148"/>
    <lineage>
        <taxon>Bacteria</taxon>
        <taxon>Bacillati</taxon>
        <taxon>Bacillota</taxon>
        <taxon>Bacilli</taxon>
        <taxon>Bacillales</taxon>
        <taxon>Thermoactinomycetaceae</taxon>
        <taxon>Melghirimyces</taxon>
    </lineage>
</organism>
<dbReference type="SMART" id="SM00346">
    <property type="entry name" value="HTH_ICLR"/>
    <property type="match status" value="1"/>
</dbReference>
<feature type="domain" description="IclR-ED" evidence="7">
    <location>
        <begin position="111"/>
        <end position="291"/>
    </location>
</feature>
<evidence type="ECO:0000256" key="3">
    <source>
        <dbReference type="ARBA" id="ARBA00023163"/>
    </source>
</evidence>
<dbReference type="FunFam" id="1.10.10.10:FF:000056">
    <property type="entry name" value="IclR family transcriptional regulator"/>
    <property type="match status" value="1"/>
</dbReference>
<feature type="domain" description="HTH iclR-type" evidence="6">
    <location>
        <begin position="48"/>
        <end position="110"/>
    </location>
</feature>
<dbReference type="InterPro" id="IPR014757">
    <property type="entry name" value="Tscrpt_reg_IclR_C"/>
</dbReference>
<dbReference type="GO" id="GO:0003677">
    <property type="term" value="F:DNA binding"/>
    <property type="evidence" value="ECO:0007669"/>
    <property type="project" value="UniProtKB-KW"/>
</dbReference>